<dbReference type="InterPro" id="IPR000182">
    <property type="entry name" value="GNAT_dom"/>
</dbReference>
<name>A0A1U9JT19_9HYPH</name>
<dbReference type="KEGG" id="thd:BHV28_02780"/>
<dbReference type="Proteomes" id="UP000188912">
    <property type="component" value="Chromosome"/>
</dbReference>
<evidence type="ECO:0000313" key="3">
    <source>
        <dbReference type="Proteomes" id="UP000188912"/>
    </source>
</evidence>
<dbReference type="EMBL" id="CP017315">
    <property type="protein sequence ID" value="AQS41000.1"/>
    <property type="molecule type" value="Genomic_DNA"/>
</dbReference>
<dbReference type="CDD" id="cd04301">
    <property type="entry name" value="NAT_SF"/>
    <property type="match status" value="1"/>
</dbReference>
<dbReference type="InterPro" id="IPR016181">
    <property type="entry name" value="Acyl_CoA_acyltransferase"/>
</dbReference>
<dbReference type="STRING" id="1902579.BHV28_02780"/>
<feature type="domain" description="N-acetyltransferase" evidence="1">
    <location>
        <begin position="3"/>
        <end position="150"/>
    </location>
</feature>
<accession>A0A1U9JT19</accession>
<reference evidence="2 3" key="1">
    <citation type="journal article" date="2010" name="Science">
        <title>Genomic comparison of the ants Camponotus floridanus and Harpegnathos saltator.</title>
        <authorList>
            <person name="Bonasio R."/>
            <person name="Zhang G."/>
            <person name="Ye C."/>
            <person name="Mutti N.S."/>
            <person name="Fang X."/>
            <person name="Qin N."/>
            <person name="Donahue G."/>
            <person name="Yang P."/>
            <person name="Li Q."/>
            <person name="Li C."/>
            <person name="Zhang P."/>
            <person name="Huang Z."/>
            <person name="Berger S.L."/>
            <person name="Reinberg D."/>
            <person name="Wang J."/>
            <person name="Liebig J."/>
        </authorList>
    </citation>
    <scope>NUCLEOTIDE SEQUENCE [LARGE SCALE GENOMIC DNA]</scope>
    <source>
        <strain evidence="2 3">Hsal</strain>
    </source>
</reference>
<dbReference type="Pfam" id="PF13527">
    <property type="entry name" value="Acetyltransf_9"/>
    <property type="match status" value="1"/>
</dbReference>
<dbReference type="Gene3D" id="3.40.630.30">
    <property type="match status" value="1"/>
</dbReference>
<dbReference type="GO" id="GO:0016747">
    <property type="term" value="F:acyltransferase activity, transferring groups other than amino-acyl groups"/>
    <property type="evidence" value="ECO:0007669"/>
    <property type="project" value="InterPro"/>
</dbReference>
<dbReference type="PROSITE" id="PS51186">
    <property type="entry name" value="GNAT"/>
    <property type="match status" value="1"/>
</dbReference>
<sequence>MPVLIREEMTVDCAAIRDLTKAAFASVEHSSQTEAEIIEALRIAGALTLSLVAIEDGDVIGHIAFSPVLVDGTNVGWYGLGPVSVQVNRQKNGIGSELVREGLQRLAQTGAKGCVVLGEPDYYKRFGFEADTGLVLDGVPASYFMRLVLHGRPPKGRVTYHAGFDAR</sequence>
<evidence type="ECO:0000259" key="1">
    <source>
        <dbReference type="PROSITE" id="PS51186"/>
    </source>
</evidence>
<gene>
    <name evidence="2" type="ORF">BHV28_02780</name>
</gene>
<proteinExistence type="predicted"/>
<reference evidence="2 3" key="2">
    <citation type="journal article" date="2016" name="Sci. Rep.">
        <title>The genome of Rhizobiales bacteria in predatory ants reveals urease gene functions but no genes for nitrogen fixation.</title>
        <authorList>
            <person name="Neuvonen M.M."/>
            <person name="Tamarit D."/>
            <person name="Naslund K."/>
            <person name="Liebig J."/>
            <person name="Feldhaar H."/>
            <person name="Moran N.A."/>
            <person name="Guy L."/>
            <person name="Andersson S.G."/>
        </authorList>
    </citation>
    <scope>NUCLEOTIDE SEQUENCE [LARGE SCALE GENOMIC DNA]</scope>
    <source>
        <strain evidence="2 3">Hsal</strain>
    </source>
</reference>
<evidence type="ECO:0000313" key="2">
    <source>
        <dbReference type="EMBL" id="AQS41000.1"/>
    </source>
</evidence>
<protein>
    <submittedName>
        <fullName evidence="2">Acetyltransferase, GNAT family</fullName>
    </submittedName>
</protein>
<dbReference type="AlphaFoldDB" id="A0A1U9JT19"/>
<organism evidence="2 3">
    <name type="scientific">Candidatus Tokpelaia hoelldobleri</name>
    <dbReference type="NCBI Taxonomy" id="1902579"/>
    <lineage>
        <taxon>Bacteria</taxon>
        <taxon>Pseudomonadati</taxon>
        <taxon>Pseudomonadota</taxon>
        <taxon>Alphaproteobacteria</taxon>
        <taxon>Hyphomicrobiales</taxon>
        <taxon>Candidatus Tokpelaia</taxon>
    </lineage>
</organism>
<dbReference type="SUPFAM" id="SSF55729">
    <property type="entry name" value="Acyl-CoA N-acyltransferases (Nat)"/>
    <property type="match status" value="1"/>
</dbReference>
<keyword evidence="3" id="KW-1185">Reference proteome</keyword>